<dbReference type="PANTHER" id="PTHR38690">
    <property type="entry name" value="PROTEASE-RELATED"/>
    <property type="match status" value="1"/>
</dbReference>
<feature type="compositionally biased region" description="Low complexity" evidence="1">
    <location>
        <begin position="992"/>
        <end position="1015"/>
    </location>
</feature>
<evidence type="ECO:0000313" key="3">
    <source>
        <dbReference type="EMBL" id="RXR08416.1"/>
    </source>
</evidence>
<feature type="compositionally biased region" description="Pro residues" evidence="1">
    <location>
        <begin position="1307"/>
        <end position="1318"/>
    </location>
</feature>
<dbReference type="Proteomes" id="UP000289784">
    <property type="component" value="Unassembled WGS sequence"/>
</dbReference>
<protein>
    <submittedName>
        <fullName evidence="3">TIGR02099 family protein</fullName>
    </submittedName>
</protein>
<proteinExistence type="predicted"/>
<dbReference type="RefSeq" id="WP_129469309.1">
    <property type="nucleotide sequence ID" value="NZ_SAWZ01000001.1"/>
</dbReference>
<feature type="region of interest" description="Disordered" evidence="1">
    <location>
        <begin position="987"/>
        <end position="1028"/>
    </location>
</feature>
<dbReference type="InterPro" id="IPR025263">
    <property type="entry name" value="YhdP_central"/>
</dbReference>
<name>A0A4Q1K1F0_9GAMM</name>
<feature type="region of interest" description="Disordered" evidence="1">
    <location>
        <begin position="1279"/>
        <end position="1318"/>
    </location>
</feature>
<evidence type="ECO:0000313" key="4">
    <source>
        <dbReference type="Proteomes" id="UP000289784"/>
    </source>
</evidence>
<dbReference type="OrthoDB" id="9762238at2"/>
<sequence length="1318" mass="139586">MHTPLRRRLRLARRTLAYAAAIALVALAVLVGVLSQLLPMVEQRPQQVAAWLSARAGQPVRFEAIHTRWTRRGPLLQFDGLRVGQGQGVRVGQVELLVSMYAGLLPGRSFTELRLRGVSLTLVRADDGVWSVQGLPSGGGGGDPLGQLEKLGELQVIDSRLAIQAPSLNWSAQLPRVDLRLRVDGARVHLGAQAWARQGGNPLHVAADIDRHHGTGTAFLGGQAVDLVQWAGVAPDLGVALNAGSGALRAWLQLREHRVTSVTAELQLRDLLATGEPLREGDRRPQAKLERLQGRARWRPAEGGWRLDVPQLQAGDAQALQEIKGVSIGAGAQLSVLAERAQVSALFQALALSDRLSPDLRRWLLAAKPRVGVSGLSLAATGDGKLAQASGRLDGVAFAAVGDGPGIAGLAGELQGDGHGLALTLDPKVPFVFDWPRGFGVRHDITLTGQIAGWREGGGWRVGTPSLRIQGQDYAASARGGMTFQGDGSRPRIDLAVDIDSAPVVVAKKFWVHHRMPQVAVDWLDNGLQGGRITGGRAVVSGDLDDWPFTDHNGRFEARARMEGGKIGFQPGWPAVEPLDAELAFIGNGFSVEGSGTLSGVPIERVTAGIDDYRTGYLRVDAHSATDARRLLELVRRSPLRAITPETFDSISASGPAQVDFHLQLPMREAQPPAHTITGEVALAGAALGDPRYQLALEQVHGGARFNEDGFDAEDLAVMRAGQAGTLDLRAGGDVRDASKVFEGELSVPITAAELLQQTPEMKWLAPYMEGRSRWTIGVDVAKAAPGAQEASSALHLRSDLVGTTLKLPAPLDKAEGVALPTTVSTRLPVEGSDINVAFGQLLAVKARSQNGRTGVRVQLGSSQIAEAAPDYGLIATGRTRTLDALDWISVARSTAAPATPVRPTNPGPIALPVTPAEDRLPLQRVDLQADHLRLLGSDFPQTRLQVLPGERALQVQLDGPSLAGELRVPDDEQEAIEGELARVHWKSAAQDGPSAEASPAPADSATAVAQQAQDPGRQAQAQEDTVDPANVPSLELDIADLRFGSAQLGQAHLRTQRQPDGMVIRQLQLRAPSQRIDIDGDWKRVAGGQRTQLRSRIDSNDYGKLLAGFGATGVLSGGQGTLEIDAAWPGSPADFALANLDGTLKVDTRNGQLVQLDPGAGRVLSLFSLTQLPRRILFDFRDLFSKGLAFNELRGNVAFGQGKASSEDMAINGPAANIQIRGTTDLKAQQFDQTIQVLPKSGNLLTVVGAVAGGPVGAAVGAAANAVLGKPLGEIGAKNYRVTGPWKDPQVEELGRDGSPAKPAATPSPPAQNAPTP</sequence>
<evidence type="ECO:0000259" key="2">
    <source>
        <dbReference type="Pfam" id="PF13116"/>
    </source>
</evidence>
<comment type="caution">
    <text evidence="3">The sequence shown here is derived from an EMBL/GenBank/DDBJ whole genome shotgun (WGS) entry which is preliminary data.</text>
</comment>
<organism evidence="3 4">
    <name type="scientific">Pseudoxanthomonas composti</name>
    <dbReference type="NCBI Taxonomy" id="2137479"/>
    <lineage>
        <taxon>Bacteria</taxon>
        <taxon>Pseudomonadati</taxon>
        <taxon>Pseudomonadota</taxon>
        <taxon>Gammaproteobacteria</taxon>
        <taxon>Lysobacterales</taxon>
        <taxon>Lysobacteraceae</taxon>
        <taxon>Pseudoxanthomonas</taxon>
    </lineage>
</organism>
<keyword evidence="4" id="KW-1185">Reference proteome</keyword>
<reference evidence="3 4" key="1">
    <citation type="submission" date="2019-01" db="EMBL/GenBank/DDBJ databases">
        <title>Pseudoxanthomonas composti sp. nov., isolated from compost.</title>
        <authorList>
            <person name="Yang G."/>
        </authorList>
    </citation>
    <scope>NUCLEOTIDE SEQUENCE [LARGE SCALE GENOMIC DNA]</scope>
    <source>
        <strain evidence="3 4">GSS15</strain>
    </source>
</reference>
<dbReference type="Pfam" id="PF13116">
    <property type="entry name" value="YhdP"/>
    <property type="match status" value="1"/>
</dbReference>
<gene>
    <name evidence="3" type="ORF">EPA99_00880</name>
</gene>
<dbReference type="PANTHER" id="PTHR38690:SF1">
    <property type="entry name" value="PROTEASE"/>
    <property type="match status" value="1"/>
</dbReference>
<feature type="domain" description="YhdP central" evidence="2">
    <location>
        <begin position="10"/>
        <end position="1292"/>
    </location>
</feature>
<evidence type="ECO:0000256" key="1">
    <source>
        <dbReference type="SAM" id="MobiDB-lite"/>
    </source>
</evidence>
<dbReference type="InterPro" id="IPR011836">
    <property type="entry name" value="YhdP"/>
</dbReference>
<dbReference type="EMBL" id="SAWZ01000001">
    <property type="protein sequence ID" value="RXR08416.1"/>
    <property type="molecule type" value="Genomic_DNA"/>
</dbReference>
<accession>A0A4Q1K1F0</accession>
<dbReference type="NCBIfam" id="TIGR02099">
    <property type="entry name" value="YhdP family protein"/>
    <property type="match status" value="1"/>
</dbReference>